<protein>
    <submittedName>
        <fullName evidence="2">Uncharacterized protein</fullName>
    </submittedName>
</protein>
<organism evidence="2 3">
    <name type="scientific">Danaus plexippus plexippus</name>
    <dbReference type="NCBI Taxonomy" id="278856"/>
    <lineage>
        <taxon>Eukaryota</taxon>
        <taxon>Metazoa</taxon>
        <taxon>Ecdysozoa</taxon>
        <taxon>Arthropoda</taxon>
        <taxon>Hexapoda</taxon>
        <taxon>Insecta</taxon>
        <taxon>Pterygota</taxon>
        <taxon>Neoptera</taxon>
        <taxon>Endopterygota</taxon>
        <taxon>Lepidoptera</taxon>
        <taxon>Glossata</taxon>
        <taxon>Ditrysia</taxon>
        <taxon>Papilionoidea</taxon>
        <taxon>Nymphalidae</taxon>
        <taxon>Danainae</taxon>
        <taxon>Danaini</taxon>
        <taxon>Danaina</taxon>
        <taxon>Danaus</taxon>
        <taxon>Danaus</taxon>
    </lineage>
</organism>
<feature type="compositionally biased region" description="Basic residues" evidence="1">
    <location>
        <begin position="99"/>
        <end position="111"/>
    </location>
</feature>
<feature type="region of interest" description="Disordered" evidence="1">
    <location>
        <begin position="70"/>
        <end position="111"/>
    </location>
</feature>
<accession>A0A212F9X7</accession>
<sequence>MLLLGVRVTTPPAPGPLTPHSPSPPRRHPLEKDMENYVKWKLVGVGKLILKRGVLPHKFICQSERKEAEKNYIPPKLKKDNTEYRKKDKKHLKNEQKSGRKRKNTQQKHSRREFDIEIKEEFVEDIFDQKPKVVNKEEDEQIHDNIYIIKYDIKTGGEYLVKVFDRV</sequence>
<dbReference type="InParanoid" id="A0A212F9X7"/>
<evidence type="ECO:0000256" key="1">
    <source>
        <dbReference type="SAM" id="MobiDB-lite"/>
    </source>
</evidence>
<dbReference type="EMBL" id="AGBW02009553">
    <property type="protein sequence ID" value="OWR50528.1"/>
    <property type="molecule type" value="Genomic_DNA"/>
</dbReference>
<dbReference type="Proteomes" id="UP000007151">
    <property type="component" value="Unassembled WGS sequence"/>
</dbReference>
<gene>
    <name evidence="2" type="ORF">KGM_210351</name>
</gene>
<proteinExistence type="predicted"/>
<feature type="region of interest" description="Disordered" evidence="1">
    <location>
        <begin position="1"/>
        <end position="30"/>
    </location>
</feature>
<name>A0A212F9X7_DANPL</name>
<reference evidence="2 3" key="1">
    <citation type="journal article" date="2011" name="Cell">
        <title>The monarch butterfly genome yields insights into long-distance migration.</title>
        <authorList>
            <person name="Zhan S."/>
            <person name="Merlin C."/>
            <person name="Boore J.L."/>
            <person name="Reppert S.M."/>
        </authorList>
    </citation>
    <scope>NUCLEOTIDE SEQUENCE [LARGE SCALE GENOMIC DNA]</scope>
    <source>
        <strain evidence="2">F-2</strain>
    </source>
</reference>
<evidence type="ECO:0000313" key="2">
    <source>
        <dbReference type="EMBL" id="OWR50528.1"/>
    </source>
</evidence>
<comment type="caution">
    <text evidence="2">The sequence shown here is derived from an EMBL/GenBank/DDBJ whole genome shotgun (WGS) entry which is preliminary data.</text>
</comment>
<dbReference type="AlphaFoldDB" id="A0A212F9X7"/>
<evidence type="ECO:0000313" key="3">
    <source>
        <dbReference type="Proteomes" id="UP000007151"/>
    </source>
</evidence>
<dbReference type="eggNOG" id="ENOG502SCUS">
    <property type="taxonomic scope" value="Eukaryota"/>
</dbReference>
<feature type="compositionally biased region" description="Pro residues" evidence="1">
    <location>
        <begin position="11"/>
        <end position="24"/>
    </location>
</feature>
<dbReference type="KEGG" id="dpl:KGM_210351"/>
<feature type="compositionally biased region" description="Basic and acidic residues" evidence="1">
    <location>
        <begin position="77"/>
        <end position="86"/>
    </location>
</feature>
<keyword evidence="3" id="KW-1185">Reference proteome</keyword>